<organism evidence="9 10">
    <name type="scientific">Diaporthe vaccinii</name>
    <dbReference type="NCBI Taxonomy" id="105482"/>
    <lineage>
        <taxon>Eukaryota</taxon>
        <taxon>Fungi</taxon>
        <taxon>Dikarya</taxon>
        <taxon>Ascomycota</taxon>
        <taxon>Pezizomycotina</taxon>
        <taxon>Sordariomycetes</taxon>
        <taxon>Sordariomycetidae</taxon>
        <taxon>Diaporthales</taxon>
        <taxon>Diaporthaceae</taxon>
        <taxon>Diaporthe</taxon>
        <taxon>Diaporthe eres species complex</taxon>
    </lineage>
</organism>
<evidence type="ECO:0000313" key="10">
    <source>
        <dbReference type="Proteomes" id="UP001600888"/>
    </source>
</evidence>
<sequence length="499" mass="56263">MMSTATRLMLSRGPKTLLPLQKLMLPQQRGLAAHIDDKTTRPGDEHPAHEFLKNPSFNTHHPVSTAASWGEEFWRNVPVYSNVSSKQFLSYRWSTANIVEKDWQLRQFLLSVLPDEVPNGAETQSKEQLIDDVFLGMMEARMSVRITPYLLSRINWQDPRNDPIFRQFIPLKSLILPDHPKLSTDSLHEQSDMPVKGLVHRYPDKALFLAVSVCPTYCTSCTREYSIGGDTETVTKKSFKPGLRRWNEIFTYIEANPQLQDIVVSGGDSFYIQPDQIRGIGDRLIKIPHIRRFRFASKGLAVSPMRFVDPVDDWTNALIEVSQKAKEAGKSMAFHTHFNHANEISWITKAAAQRLHVAGVMVRNQTVLLKDINDDVPTMSTLIRTLADNHIWPYYVYICDMVPKAEHLRTPLQTLLDLESQIRGSIAGFATPQFIVDLPGGGGKRPGSTHISYDRETGVSTFEAPAVTGAAAARGGREKPGLFEYYDPIGHEARVNTDQ</sequence>
<comment type="caution">
    <text evidence="9">The sequence shown here is derived from an EMBL/GenBank/DDBJ whole genome shotgun (WGS) entry which is preliminary data.</text>
</comment>
<evidence type="ECO:0000256" key="3">
    <source>
        <dbReference type="ARBA" id="ARBA00022691"/>
    </source>
</evidence>
<keyword evidence="5" id="KW-0663">Pyridoxal phosphate</keyword>
<keyword evidence="2" id="KW-0004">4Fe-4S</keyword>
<keyword evidence="6" id="KW-0408">Iron</keyword>
<evidence type="ECO:0000256" key="5">
    <source>
        <dbReference type="ARBA" id="ARBA00022898"/>
    </source>
</evidence>
<evidence type="ECO:0008006" key="11">
    <source>
        <dbReference type="Google" id="ProtNLM"/>
    </source>
</evidence>
<proteinExistence type="predicted"/>
<dbReference type="SUPFAM" id="SSF102114">
    <property type="entry name" value="Radical SAM enzymes"/>
    <property type="match status" value="1"/>
</dbReference>
<accession>A0ABR4DPL4</accession>
<dbReference type="InterPro" id="IPR058240">
    <property type="entry name" value="rSAM_sf"/>
</dbReference>
<feature type="region of interest" description="Disordered" evidence="8">
    <location>
        <begin position="37"/>
        <end position="57"/>
    </location>
</feature>
<evidence type="ECO:0000256" key="8">
    <source>
        <dbReference type="SAM" id="MobiDB-lite"/>
    </source>
</evidence>
<keyword evidence="7" id="KW-0411">Iron-sulfur</keyword>
<dbReference type="Proteomes" id="UP001600888">
    <property type="component" value="Unassembled WGS sequence"/>
</dbReference>
<evidence type="ECO:0000256" key="1">
    <source>
        <dbReference type="ARBA" id="ARBA00001933"/>
    </source>
</evidence>
<gene>
    <name evidence="9" type="ORF">FJTKL_08212</name>
</gene>
<comment type="cofactor">
    <cofactor evidence="1">
        <name>pyridoxal 5'-phosphate</name>
        <dbReference type="ChEBI" id="CHEBI:597326"/>
    </cofactor>
</comment>
<keyword evidence="10" id="KW-1185">Reference proteome</keyword>
<keyword evidence="4" id="KW-0479">Metal-binding</keyword>
<dbReference type="PANTHER" id="PTHR30538:SF0">
    <property type="entry name" value="L-LYSINE 2,3-AMINOMUTASE AQ_1632-RELATED"/>
    <property type="match status" value="1"/>
</dbReference>
<evidence type="ECO:0000256" key="6">
    <source>
        <dbReference type="ARBA" id="ARBA00023004"/>
    </source>
</evidence>
<evidence type="ECO:0000256" key="4">
    <source>
        <dbReference type="ARBA" id="ARBA00022723"/>
    </source>
</evidence>
<feature type="compositionally biased region" description="Basic and acidic residues" evidence="8">
    <location>
        <begin position="37"/>
        <end position="52"/>
    </location>
</feature>
<protein>
    <recommendedName>
        <fullName evidence="11">L-lysine 2,3-aminomutase</fullName>
    </recommendedName>
</protein>
<dbReference type="SFLD" id="SFLDG01070">
    <property type="entry name" value="PLP-dependent"/>
    <property type="match status" value="1"/>
</dbReference>
<name>A0ABR4DPL4_9PEZI</name>
<reference evidence="9 10" key="1">
    <citation type="submission" date="2024-03" db="EMBL/GenBank/DDBJ databases">
        <title>A high-quality draft genome sequence of Diaporthe vaccinii, a causative agent of upright dieback and viscid rot disease in cranberry plants.</title>
        <authorList>
            <person name="Sarrasin M."/>
            <person name="Lang B.F."/>
            <person name="Burger G."/>
        </authorList>
    </citation>
    <scope>NUCLEOTIDE SEQUENCE [LARGE SCALE GENOMIC DNA]</scope>
    <source>
        <strain evidence="9 10">IS7</strain>
    </source>
</reference>
<dbReference type="PANTHER" id="PTHR30538">
    <property type="entry name" value="LYSINE 2,3-AMINOMUTASE-RELATED"/>
    <property type="match status" value="1"/>
</dbReference>
<dbReference type="InterPro" id="IPR007197">
    <property type="entry name" value="rSAM"/>
</dbReference>
<dbReference type="InterPro" id="IPR013785">
    <property type="entry name" value="Aldolase_TIM"/>
</dbReference>
<keyword evidence="3" id="KW-0949">S-adenosyl-L-methionine</keyword>
<evidence type="ECO:0000256" key="7">
    <source>
        <dbReference type="ARBA" id="ARBA00023014"/>
    </source>
</evidence>
<dbReference type="InterPro" id="IPR003739">
    <property type="entry name" value="Lys_aminomutase/Glu_NH3_mut"/>
</dbReference>
<dbReference type="SFLD" id="SFLDS00029">
    <property type="entry name" value="Radical_SAM"/>
    <property type="match status" value="1"/>
</dbReference>
<dbReference type="EMBL" id="JBAWTH010000316">
    <property type="protein sequence ID" value="KAL2272111.1"/>
    <property type="molecule type" value="Genomic_DNA"/>
</dbReference>
<dbReference type="NCBIfam" id="TIGR00238">
    <property type="entry name" value="KamA family radical SAM protein"/>
    <property type="match status" value="1"/>
</dbReference>
<evidence type="ECO:0000256" key="2">
    <source>
        <dbReference type="ARBA" id="ARBA00022485"/>
    </source>
</evidence>
<evidence type="ECO:0000313" key="9">
    <source>
        <dbReference type="EMBL" id="KAL2272111.1"/>
    </source>
</evidence>
<dbReference type="Gene3D" id="3.20.20.70">
    <property type="entry name" value="Aldolase class I"/>
    <property type="match status" value="1"/>
</dbReference>